<feature type="transmembrane region" description="Helical" evidence="2">
    <location>
        <begin position="389"/>
        <end position="412"/>
    </location>
</feature>
<feature type="transmembrane region" description="Helical" evidence="2">
    <location>
        <begin position="62"/>
        <end position="80"/>
    </location>
</feature>
<feature type="transmembrane region" description="Helical" evidence="2">
    <location>
        <begin position="145"/>
        <end position="163"/>
    </location>
</feature>
<protein>
    <recommendedName>
        <fullName evidence="5">Integral membrane protein</fullName>
    </recommendedName>
</protein>
<accession>A0ABT4BGN1</accession>
<sequence>MELRVHGVSGTPIESMLDDPWPAQVAGDDDGRIFRRTHDTPPDRVVEGYHWGRYTAGSPSRALWLLLLPFALVNVARFALLRPDARRRRDRFADAVVRVLGLLMTVIMVVTTCYLAWSVLARQCAPGACEGDFWLLEWFGRRSPGARLVVATVLPLVVLAIFWQFDRLTYEAEPPGRPRAERPGRNGDIGDPGFWRGPQSTSSQRAAHVLAGCAVAGLLALAMLGDVRQWAGLNLWFTGLCVLVAAGLIAGLGKAFYVVVAAPEPKPRRRKNDDHPPAPAAAEEGRPAVVPSDGHDTTELGFSILVTRYATVAAAFAAVALAAVGLDHVRPAGPRGAGAYFAAFANGVGLLLGLALLALLAVTLVLATDAGGKHLRDVPKPFRPFFGGLVGWMGASLGATIGLGMSAAAVFWTARALGDPVLEGAARSPHLIEVATVYWIMAAVWGGLALVLVVSLLPMAAWLLRRHRWWWLLAGLGAGLAVAAWRLLPGELSPDGLEREAEWLVGAVAAVTILSLFVFGPKQDDFEDRLCGDYSAEHGLDRARARVAGRWRVALIRYRYHHVLGLLATLGGLAVIVTAIGCGWLLLTPARPPATLTGNANGPLGQLGVVVVSFGATGLAVLGLGTWRKAGLRTGVGIIWDLLSFWPRQGHPLCPPPYGGRAVLAVAGRASQLINQPAFEADAVVLSGHSQGSVITLAACAVLEEQARTGGTDEDDDLGRQRARRTGARLHMITYGSQLQFLYARFFPAYFGYRRLRGVYDGLDGRWRNVYRWTDPLGGPVLAWAAPGSSSGFGPDIDLWQRMGRPGDAGPSVRCACETPCEPSSACPYPKYWAFGADVRLRDPATIEDDPLQPKRAARGHSGYPGDPAYECVFDDLLSGRQVDPNPAPAPVRAESGTPSLVP</sequence>
<dbReference type="RefSeq" id="WP_267569708.1">
    <property type="nucleotide sequence ID" value="NZ_JAPNTZ010000023.1"/>
</dbReference>
<feature type="transmembrane region" description="Helical" evidence="2">
    <location>
        <begin position="92"/>
        <end position="117"/>
    </location>
</feature>
<evidence type="ECO:0000256" key="1">
    <source>
        <dbReference type="SAM" id="MobiDB-lite"/>
    </source>
</evidence>
<reference evidence="3" key="1">
    <citation type="submission" date="2022-11" db="EMBL/GenBank/DDBJ databases">
        <authorList>
            <person name="Somphong A."/>
            <person name="Phongsopitanun W."/>
        </authorList>
    </citation>
    <scope>NUCLEOTIDE SEQUENCE</scope>
    <source>
        <strain evidence="3">Pm04-4</strain>
    </source>
</reference>
<keyword evidence="2" id="KW-0812">Transmembrane</keyword>
<evidence type="ECO:0000313" key="3">
    <source>
        <dbReference type="EMBL" id="MCY1145122.1"/>
    </source>
</evidence>
<name>A0ABT4BGN1_9ACTN</name>
<evidence type="ECO:0008006" key="5">
    <source>
        <dbReference type="Google" id="ProtNLM"/>
    </source>
</evidence>
<feature type="transmembrane region" description="Helical" evidence="2">
    <location>
        <begin position="309"/>
        <end position="326"/>
    </location>
</feature>
<gene>
    <name evidence="3" type="ORF">OWR29_44585</name>
</gene>
<dbReference type="EMBL" id="JAPNTZ010000023">
    <property type="protein sequence ID" value="MCY1145122.1"/>
    <property type="molecule type" value="Genomic_DNA"/>
</dbReference>
<keyword evidence="2" id="KW-0472">Membrane</keyword>
<feature type="region of interest" description="Disordered" evidence="1">
    <location>
        <begin position="847"/>
        <end position="867"/>
    </location>
</feature>
<organism evidence="3 4">
    <name type="scientific">Paractinoplanes pyxinae</name>
    <dbReference type="NCBI Taxonomy" id="2997416"/>
    <lineage>
        <taxon>Bacteria</taxon>
        <taxon>Bacillati</taxon>
        <taxon>Actinomycetota</taxon>
        <taxon>Actinomycetes</taxon>
        <taxon>Micromonosporales</taxon>
        <taxon>Micromonosporaceae</taxon>
        <taxon>Paractinoplanes</taxon>
    </lineage>
</organism>
<feature type="transmembrane region" description="Helical" evidence="2">
    <location>
        <begin position="563"/>
        <end position="587"/>
    </location>
</feature>
<proteinExistence type="predicted"/>
<evidence type="ECO:0000256" key="2">
    <source>
        <dbReference type="SAM" id="Phobius"/>
    </source>
</evidence>
<feature type="transmembrane region" description="Helical" evidence="2">
    <location>
        <begin position="338"/>
        <end position="368"/>
    </location>
</feature>
<feature type="transmembrane region" description="Helical" evidence="2">
    <location>
        <begin position="503"/>
        <end position="520"/>
    </location>
</feature>
<feature type="region of interest" description="Disordered" evidence="1">
    <location>
        <begin position="880"/>
        <end position="903"/>
    </location>
</feature>
<comment type="caution">
    <text evidence="3">The sequence shown here is derived from an EMBL/GenBank/DDBJ whole genome shotgun (WGS) entry which is preliminary data.</text>
</comment>
<feature type="transmembrane region" description="Helical" evidence="2">
    <location>
        <begin position="206"/>
        <end position="224"/>
    </location>
</feature>
<feature type="transmembrane region" description="Helical" evidence="2">
    <location>
        <begin position="236"/>
        <end position="262"/>
    </location>
</feature>
<evidence type="ECO:0000313" key="4">
    <source>
        <dbReference type="Proteomes" id="UP001151002"/>
    </source>
</evidence>
<dbReference type="Proteomes" id="UP001151002">
    <property type="component" value="Unassembled WGS sequence"/>
</dbReference>
<keyword evidence="2" id="KW-1133">Transmembrane helix</keyword>
<feature type="transmembrane region" description="Helical" evidence="2">
    <location>
        <begin position="469"/>
        <end position="488"/>
    </location>
</feature>
<feature type="transmembrane region" description="Helical" evidence="2">
    <location>
        <begin position="437"/>
        <end position="457"/>
    </location>
</feature>
<feature type="region of interest" description="Disordered" evidence="1">
    <location>
        <begin position="266"/>
        <end position="294"/>
    </location>
</feature>
<keyword evidence="4" id="KW-1185">Reference proteome</keyword>
<feature type="transmembrane region" description="Helical" evidence="2">
    <location>
        <begin position="607"/>
        <end position="627"/>
    </location>
</feature>